<dbReference type="InterPro" id="IPR001357">
    <property type="entry name" value="BRCT_dom"/>
</dbReference>
<dbReference type="GO" id="GO:0005524">
    <property type="term" value="F:ATP binding"/>
    <property type="evidence" value="ECO:0007669"/>
    <property type="project" value="UniProtKB-KW"/>
</dbReference>
<evidence type="ECO:0000256" key="14">
    <source>
        <dbReference type="ARBA" id="ARBA00034003"/>
    </source>
</evidence>
<organism evidence="22">
    <name type="scientific">Schistocephalus solidus</name>
    <name type="common">Tapeworm</name>
    <dbReference type="NCBI Taxonomy" id="70667"/>
    <lineage>
        <taxon>Eukaryota</taxon>
        <taxon>Metazoa</taxon>
        <taxon>Spiralia</taxon>
        <taxon>Lophotrochozoa</taxon>
        <taxon>Platyhelminthes</taxon>
        <taxon>Cestoda</taxon>
        <taxon>Eucestoda</taxon>
        <taxon>Diphyllobothriidea</taxon>
        <taxon>Diphyllobothriidae</taxon>
        <taxon>Schistocephalus</taxon>
    </lineage>
</organism>
<dbReference type="InterPro" id="IPR000977">
    <property type="entry name" value="DNA_ligase_ATP-dep"/>
</dbReference>
<dbReference type="InterPro" id="IPR036599">
    <property type="entry name" value="DNA_ligase_N_sf"/>
</dbReference>
<dbReference type="InterPro" id="IPR012308">
    <property type="entry name" value="DNA_ligase_ATP-dep_N"/>
</dbReference>
<dbReference type="Gene3D" id="2.40.50.140">
    <property type="entry name" value="Nucleic acid-binding proteins"/>
    <property type="match status" value="1"/>
</dbReference>
<dbReference type="SUPFAM" id="SSF50249">
    <property type="entry name" value="Nucleic acid-binding proteins"/>
    <property type="match status" value="1"/>
</dbReference>
<dbReference type="GO" id="GO:0046872">
    <property type="term" value="F:metal ion binding"/>
    <property type="evidence" value="ECO:0007669"/>
    <property type="project" value="UniProtKB-KW"/>
</dbReference>
<gene>
    <name evidence="20" type="ORF">SSLN_LOCUS5436</name>
</gene>
<keyword evidence="6" id="KW-0677">Repeat</keyword>
<dbReference type="Pfam" id="PF04679">
    <property type="entry name" value="DNA_ligase_A_C"/>
    <property type="match status" value="1"/>
</dbReference>
<accession>A0A183SMI8</accession>
<dbReference type="OrthoDB" id="151490at2759"/>
<comment type="catalytic activity">
    <reaction evidence="14 15">
        <text>ATP + (deoxyribonucleotide)n-3'-hydroxyl + 5'-phospho-(deoxyribonucleotide)m = (deoxyribonucleotide)n+m + AMP + diphosphate.</text>
        <dbReference type="EC" id="6.5.1.1"/>
    </reaction>
</comment>
<dbReference type="InterPro" id="IPR044125">
    <property type="entry name" value="Adenylation_DNA_ligase_IV"/>
</dbReference>
<dbReference type="GO" id="GO:0032807">
    <property type="term" value="C:DNA ligase IV complex"/>
    <property type="evidence" value="ECO:0007669"/>
    <property type="project" value="TreeGrafter"/>
</dbReference>
<evidence type="ECO:0000256" key="6">
    <source>
        <dbReference type="ARBA" id="ARBA00022737"/>
    </source>
</evidence>
<dbReference type="GO" id="GO:0006303">
    <property type="term" value="P:double-strand break repair via nonhomologous end joining"/>
    <property type="evidence" value="ECO:0007669"/>
    <property type="project" value="TreeGrafter"/>
</dbReference>
<keyword evidence="12 15" id="KW-0234">DNA repair</keyword>
<dbReference type="WBParaSite" id="SSLN_0000561501-mRNA-1">
    <property type="protein sequence ID" value="SSLN_0000561501-mRNA-1"/>
    <property type="gene ID" value="SSLN_0000561501"/>
</dbReference>
<dbReference type="NCBIfam" id="TIGR00574">
    <property type="entry name" value="dnl1"/>
    <property type="match status" value="1"/>
</dbReference>
<keyword evidence="4 15" id="KW-0436">Ligase</keyword>
<keyword evidence="7 15" id="KW-0547">Nucleotide-binding</keyword>
<dbReference type="InterPro" id="IPR016059">
    <property type="entry name" value="DNA_ligase_ATP-dep_CS"/>
</dbReference>
<evidence type="ECO:0000256" key="7">
    <source>
        <dbReference type="ARBA" id="ARBA00022741"/>
    </source>
</evidence>
<dbReference type="InterPro" id="IPR012310">
    <property type="entry name" value="DNA_ligase_ATP-dep_cent"/>
</dbReference>
<evidence type="ECO:0000256" key="10">
    <source>
        <dbReference type="ARBA" id="ARBA00022842"/>
    </source>
</evidence>
<dbReference type="Pfam" id="PF04675">
    <property type="entry name" value="DNA_ligase_A_N"/>
    <property type="match status" value="1"/>
</dbReference>
<dbReference type="GO" id="GO:0006310">
    <property type="term" value="P:DNA recombination"/>
    <property type="evidence" value="ECO:0007669"/>
    <property type="project" value="UniProtKB-KW"/>
</dbReference>
<evidence type="ECO:0000256" key="4">
    <source>
        <dbReference type="ARBA" id="ARBA00022598"/>
    </source>
</evidence>
<dbReference type="PROSITE" id="PS50160">
    <property type="entry name" value="DNA_LIGASE_A3"/>
    <property type="match status" value="1"/>
</dbReference>
<keyword evidence="11 15" id="KW-0233">DNA recombination</keyword>
<evidence type="ECO:0000256" key="1">
    <source>
        <dbReference type="ARBA" id="ARBA00001946"/>
    </source>
</evidence>
<keyword evidence="21" id="KW-1185">Reference proteome</keyword>
<dbReference type="InterPro" id="IPR012309">
    <property type="entry name" value="DNA_ligase_ATP-dep_C"/>
</dbReference>
<dbReference type="PROSITE" id="PS00697">
    <property type="entry name" value="DNA_LIGASE_A1"/>
    <property type="match status" value="1"/>
</dbReference>
<name>A0A183SMI8_SCHSO</name>
<dbReference type="PANTHER" id="PTHR45997:SF1">
    <property type="entry name" value="DNA LIGASE 4"/>
    <property type="match status" value="1"/>
</dbReference>
<dbReference type="GO" id="GO:0006297">
    <property type="term" value="P:nucleotide-excision repair, DNA gap filling"/>
    <property type="evidence" value="ECO:0007669"/>
    <property type="project" value="TreeGrafter"/>
</dbReference>
<dbReference type="Gene3D" id="3.40.50.10190">
    <property type="entry name" value="BRCT domain"/>
    <property type="match status" value="1"/>
</dbReference>
<evidence type="ECO:0000256" key="17">
    <source>
        <dbReference type="SAM" id="MobiDB-lite"/>
    </source>
</evidence>
<dbReference type="EMBL" id="UYSU01033247">
    <property type="protein sequence ID" value="VDL91821.1"/>
    <property type="molecule type" value="Genomic_DNA"/>
</dbReference>
<dbReference type="SUPFAM" id="SSF56091">
    <property type="entry name" value="DNA ligase/mRNA capping enzyme, catalytic domain"/>
    <property type="match status" value="1"/>
</dbReference>
<keyword evidence="5" id="KW-0479">Metal-binding</keyword>
<comment type="cofactor">
    <cofactor evidence="1">
        <name>Mg(2+)</name>
        <dbReference type="ChEBI" id="CHEBI:18420"/>
    </cofactor>
</comment>
<protein>
    <recommendedName>
        <fullName evidence="15">DNA ligase</fullName>
        <ecNumber evidence="15">6.5.1.1</ecNumber>
    </recommendedName>
</protein>
<evidence type="ECO:0000256" key="3">
    <source>
        <dbReference type="ARBA" id="ARBA00007572"/>
    </source>
</evidence>
<evidence type="ECO:0000313" key="22">
    <source>
        <dbReference type="WBParaSite" id="SSLN_0000561501-mRNA-1"/>
    </source>
</evidence>
<evidence type="ECO:0000256" key="15">
    <source>
        <dbReference type="RuleBase" id="RU000617"/>
    </source>
</evidence>
<dbReference type="Gene3D" id="3.30.470.30">
    <property type="entry name" value="DNA ligase/mRNA capping enzyme"/>
    <property type="match status" value="1"/>
</dbReference>
<dbReference type="Proteomes" id="UP000275846">
    <property type="component" value="Unassembled WGS sequence"/>
</dbReference>
<reference evidence="20 21" key="2">
    <citation type="submission" date="2018-11" db="EMBL/GenBank/DDBJ databases">
        <authorList>
            <consortium name="Pathogen Informatics"/>
        </authorList>
    </citation>
    <scope>NUCLEOTIDE SEQUENCE [LARGE SCALE GENOMIC DNA]</scope>
    <source>
        <strain evidence="20 21">NST_G2</strain>
    </source>
</reference>
<dbReference type="GO" id="GO:0005958">
    <property type="term" value="C:DNA-dependent protein kinase-DNA ligase 4 complex"/>
    <property type="evidence" value="ECO:0007669"/>
    <property type="project" value="TreeGrafter"/>
</dbReference>
<feature type="domain" description="BRCT" evidence="19">
    <location>
        <begin position="953"/>
        <end position="1058"/>
    </location>
</feature>
<evidence type="ECO:0000256" key="13">
    <source>
        <dbReference type="ARBA" id="ARBA00023242"/>
    </source>
</evidence>
<dbReference type="PROSITE" id="PS50172">
    <property type="entry name" value="BRCT"/>
    <property type="match status" value="1"/>
</dbReference>
<evidence type="ECO:0000256" key="5">
    <source>
        <dbReference type="ARBA" id="ARBA00022723"/>
    </source>
</evidence>
<dbReference type="CDD" id="cd07903">
    <property type="entry name" value="Adenylation_DNA_ligase_IV"/>
    <property type="match status" value="1"/>
</dbReference>
<evidence type="ECO:0000256" key="8">
    <source>
        <dbReference type="ARBA" id="ARBA00022763"/>
    </source>
</evidence>
<dbReference type="CDD" id="cd07968">
    <property type="entry name" value="OBF_DNA_ligase_IV"/>
    <property type="match status" value="1"/>
</dbReference>
<feature type="region of interest" description="Disordered" evidence="17">
    <location>
        <begin position="893"/>
        <end position="918"/>
    </location>
</feature>
<keyword evidence="10" id="KW-0460">Magnesium</keyword>
<dbReference type="GO" id="GO:0071897">
    <property type="term" value="P:DNA biosynthetic process"/>
    <property type="evidence" value="ECO:0007669"/>
    <property type="project" value="InterPro"/>
</dbReference>
<comment type="subcellular location">
    <subcellularLocation>
        <location evidence="2">Nucleus</location>
    </subcellularLocation>
</comment>
<dbReference type="GO" id="GO:0003677">
    <property type="term" value="F:DNA binding"/>
    <property type="evidence" value="ECO:0007669"/>
    <property type="project" value="InterPro"/>
</dbReference>
<sequence length="1266" mass="140345">MGARIASEFPFYILCKLFERLSCSQVMKKKKEALSAFIRNWVIRYENQIEKNSAIAAGVGSFYPVLRLLLPSYDYSRPAYGIGQSTMARICVKAFGLAPKGLSARTLLHFNNPKFSGKQDGRDLADCVFSVLADYCEAESDLTISGLHEQLDKIAYASKQEKKLEILTPFIRSLSALELKWFVRIVSLRELHLGLSTKTVLTCVHPAAPSIWNVTQDLCTVCQRIAGIEKTQPVEAKSSLSIAGHHVTLNAAYRPMLCMRANSALEVCIAYEKVFSGIADYCLCLEAKYDGERVQLHKSGDKYRYWSRSGREWSYSYGTEGNGTTGTLTPRLHVGGFSSDVSECVLDGEMFGFDTYTDTFITKATGFDVKRPYASGGSDLFFSKAELDNTARKAAIVPCYIVFDILHLNGELLTHLPLRRRKEILLSIFPTTVVSSDISAKVASCYEKPEAGRETPHDQLFSLFPIVKGALYVGGFTFITPDKDRISRLFDVWVSNGAEGLVAKATTAPYVPGGRLRCGWWKLKPDYVLGLTTDLDCLIVGAYFGVGVGNDGPANNSYFVQFLCAVRDGKTIVNGGSTNADLPSLLSFCRVSNGFTREQLNQLNKRLRPHWKTYDRRKINSGETEWLRVTVERPDVWIPPRHSIVLQIHAAELTSSASYAAGYTLRFPRVAAIREDKRWEDCATVEEIESINNRTGLPLYPLPAIMLRKKVRRLNIYASANSCYSANGFALSEEIVPVVLELLMGEIGNADAHQRLEVYTRKAFQRRCCSEVNRCSSIEKLNSKTRQLRKARYAEVQVRLVKRPKLAAQFALSGDWWSASRAEPLRSTGTLDYWKAISEITSGQDQRALSLLVKHWSRPDPIRKSETADTPNTNSMLDPLGEDFFALGASASTSTGGALAGKKRKKKEKTKNSSDAASTLRVTAQYRSALPDSSQALKSQYRQLFVNTFQILAETASFKDKEFCLILSSDFNATQGAYTKADLERGVLKASGRLVQNPGAKTTYVIANRLTAKVLNLVASTMSRTAKGTEGGYDILTADWLISSIQEGRPLPLRREHVWAVRPSTKAILDSKYDTFGDSFTDPFSAEGLRSFVSGLQRERVSSNSPCQIAPVPLLPRHDLLKLLDSSNLSHDPLISSPLLACTILLIENHSPAKSVIQDLSWRMLRADLLLLGAAVFGPLPAHALTPEQIIGPTSMKKRTESITHVVWLGAEATTGAVSKLQKDQISTAVAKAMECTTQSLQHVSEAWAKKCVREHSWCSELRFAV</sequence>
<dbReference type="STRING" id="70667.A0A183SMI8"/>
<dbReference type="GO" id="GO:0003910">
    <property type="term" value="F:DNA ligase (ATP) activity"/>
    <property type="evidence" value="ECO:0007669"/>
    <property type="project" value="UniProtKB-EC"/>
</dbReference>
<dbReference type="AlphaFoldDB" id="A0A183SMI8"/>
<dbReference type="InterPro" id="IPR029710">
    <property type="entry name" value="LIG4"/>
</dbReference>
<reference evidence="22" key="1">
    <citation type="submission" date="2016-06" db="UniProtKB">
        <authorList>
            <consortium name="WormBaseParasite"/>
        </authorList>
    </citation>
    <scope>IDENTIFICATION</scope>
</reference>
<evidence type="ECO:0000256" key="16">
    <source>
        <dbReference type="RuleBase" id="RU004196"/>
    </source>
</evidence>
<evidence type="ECO:0000259" key="19">
    <source>
        <dbReference type="PROSITE" id="PS50172"/>
    </source>
</evidence>
<evidence type="ECO:0000259" key="18">
    <source>
        <dbReference type="PROSITE" id="PS50160"/>
    </source>
</evidence>
<keyword evidence="8 15" id="KW-0227">DNA damage</keyword>
<dbReference type="SUPFAM" id="SSF117018">
    <property type="entry name" value="ATP-dependent DNA ligase DNA-binding domain"/>
    <property type="match status" value="1"/>
</dbReference>
<evidence type="ECO:0000256" key="11">
    <source>
        <dbReference type="ARBA" id="ARBA00023172"/>
    </source>
</evidence>
<keyword evidence="13" id="KW-0539">Nucleus</keyword>
<dbReference type="SUPFAM" id="SSF52113">
    <property type="entry name" value="BRCT domain"/>
    <property type="match status" value="1"/>
</dbReference>
<evidence type="ECO:0000313" key="20">
    <source>
        <dbReference type="EMBL" id="VDL91821.1"/>
    </source>
</evidence>
<dbReference type="Pfam" id="PF01068">
    <property type="entry name" value="DNA_ligase_A_M"/>
    <property type="match status" value="1"/>
</dbReference>
<proteinExistence type="inferred from homology"/>
<comment type="similarity">
    <text evidence="3 16">Belongs to the ATP-dependent DNA ligase family.</text>
</comment>
<dbReference type="InterPro" id="IPR012340">
    <property type="entry name" value="NA-bd_OB-fold"/>
</dbReference>
<evidence type="ECO:0000313" key="21">
    <source>
        <dbReference type="Proteomes" id="UP000275846"/>
    </source>
</evidence>
<evidence type="ECO:0000256" key="9">
    <source>
        <dbReference type="ARBA" id="ARBA00022840"/>
    </source>
</evidence>
<evidence type="ECO:0000256" key="12">
    <source>
        <dbReference type="ARBA" id="ARBA00023204"/>
    </source>
</evidence>
<keyword evidence="9 15" id="KW-0067">ATP-binding</keyword>
<evidence type="ECO:0000256" key="2">
    <source>
        <dbReference type="ARBA" id="ARBA00004123"/>
    </source>
</evidence>
<dbReference type="PANTHER" id="PTHR45997">
    <property type="entry name" value="DNA LIGASE 4"/>
    <property type="match status" value="1"/>
</dbReference>
<dbReference type="EC" id="6.5.1.1" evidence="15"/>
<dbReference type="Gene3D" id="1.10.3260.10">
    <property type="entry name" value="DNA ligase, ATP-dependent, N-terminal domain"/>
    <property type="match status" value="1"/>
</dbReference>
<feature type="domain" description="ATP-dependent DNA ligase family profile" evidence="18">
    <location>
        <begin position="391"/>
        <end position="568"/>
    </location>
</feature>
<dbReference type="InterPro" id="IPR036420">
    <property type="entry name" value="BRCT_dom_sf"/>
</dbReference>